<dbReference type="InterPro" id="IPR027470">
    <property type="entry name" value="Cation_efflux_CTD"/>
</dbReference>
<keyword evidence="5 7" id="KW-1133">Transmembrane helix</keyword>
<keyword evidence="3" id="KW-0813">Transport</keyword>
<evidence type="ECO:0000259" key="8">
    <source>
        <dbReference type="Pfam" id="PF01545"/>
    </source>
</evidence>
<feature type="transmembrane region" description="Helical" evidence="7">
    <location>
        <begin position="132"/>
        <end position="149"/>
    </location>
</feature>
<proteinExistence type="inferred from homology"/>
<dbReference type="FunFam" id="1.20.1510.10:FF:000006">
    <property type="entry name" value="Divalent cation efflux transporter"/>
    <property type="match status" value="1"/>
</dbReference>
<dbReference type="InterPro" id="IPR036837">
    <property type="entry name" value="Cation_efflux_CTD_sf"/>
</dbReference>
<accession>A0A1V2A659</accession>
<keyword evidence="6 7" id="KW-0472">Membrane</keyword>
<evidence type="ECO:0000313" key="11">
    <source>
        <dbReference type="Proteomes" id="UP000188613"/>
    </source>
</evidence>
<feature type="transmembrane region" description="Helical" evidence="7">
    <location>
        <begin position="170"/>
        <end position="189"/>
    </location>
</feature>
<comment type="caution">
    <text evidence="10">The sequence shown here is derived from an EMBL/GenBank/DDBJ whole genome shotgun (WGS) entry which is preliminary data.</text>
</comment>
<dbReference type="Pfam" id="PF01545">
    <property type="entry name" value="Cation_efflux"/>
    <property type="match status" value="1"/>
</dbReference>
<dbReference type="InterPro" id="IPR027469">
    <property type="entry name" value="Cation_efflux_TMD_sf"/>
</dbReference>
<reference evidence="10 11" key="1">
    <citation type="submission" date="2016-12" db="EMBL/GenBank/DDBJ databases">
        <title>Domibacillus sp. SAB 38T whole genome sequencing.</title>
        <authorList>
            <person name="Verma A."/>
            <person name="Ojha A.K."/>
            <person name="Krishnamurthi S."/>
        </authorList>
    </citation>
    <scope>NUCLEOTIDE SEQUENCE [LARGE SCALE GENOMIC DNA]</scope>
    <source>
        <strain evidence="10 11">SAB 38</strain>
    </source>
</reference>
<dbReference type="Proteomes" id="UP000188613">
    <property type="component" value="Unassembled WGS sequence"/>
</dbReference>
<feature type="transmembrane region" description="Helical" evidence="7">
    <location>
        <begin position="98"/>
        <end position="120"/>
    </location>
</feature>
<dbReference type="PANTHER" id="PTHR43840">
    <property type="entry name" value="MITOCHONDRIAL METAL TRANSPORTER 1-RELATED"/>
    <property type="match status" value="1"/>
</dbReference>
<dbReference type="SUPFAM" id="SSF161111">
    <property type="entry name" value="Cation efflux protein transmembrane domain-like"/>
    <property type="match status" value="1"/>
</dbReference>
<evidence type="ECO:0000256" key="4">
    <source>
        <dbReference type="ARBA" id="ARBA00022692"/>
    </source>
</evidence>
<gene>
    <name evidence="10" type="ORF">BTO28_12430</name>
</gene>
<dbReference type="OrthoDB" id="9806522at2"/>
<comment type="subcellular location">
    <subcellularLocation>
        <location evidence="1">Membrane</location>
        <topology evidence="1">Multi-pass membrane protein</topology>
    </subcellularLocation>
</comment>
<dbReference type="PANTHER" id="PTHR43840:SF50">
    <property type="entry name" value="MANGANESE EFFLUX SYSTEM PROTEIN MNES"/>
    <property type="match status" value="1"/>
</dbReference>
<dbReference type="STRING" id="1714355.BTO28_12430"/>
<dbReference type="GO" id="GO:0008324">
    <property type="term" value="F:monoatomic cation transmembrane transporter activity"/>
    <property type="evidence" value="ECO:0007669"/>
    <property type="project" value="InterPro"/>
</dbReference>
<dbReference type="InterPro" id="IPR002524">
    <property type="entry name" value="Cation_efflux"/>
</dbReference>
<evidence type="ECO:0000256" key="6">
    <source>
        <dbReference type="ARBA" id="ARBA00023136"/>
    </source>
</evidence>
<protein>
    <submittedName>
        <fullName evidence="10">Transporter</fullName>
    </submittedName>
</protein>
<dbReference type="AlphaFoldDB" id="A0A1V2A659"/>
<keyword evidence="11" id="KW-1185">Reference proteome</keyword>
<evidence type="ECO:0000256" key="3">
    <source>
        <dbReference type="ARBA" id="ARBA00022448"/>
    </source>
</evidence>
<keyword evidence="4 7" id="KW-0812">Transmembrane</keyword>
<evidence type="ECO:0000256" key="5">
    <source>
        <dbReference type="ARBA" id="ARBA00022989"/>
    </source>
</evidence>
<comment type="similarity">
    <text evidence="2">Belongs to the cation diffusion facilitator (CDF) transporter (TC 2.A.4) family.</text>
</comment>
<evidence type="ECO:0000313" key="10">
    <source>
        <dbReference type="EMBL" id="OMP66495.1"/>
    </source>
</evidence>
<dbReference type="InterPro" id="IPR050291">
    <property type="entry name" value="CDF_Transporter"/>
</dbReference>
<evidence type="ECO:0000259" key="9">
    <source>
        <dbReference type="Pfam" id="PF16916"/>
    </source>
</evidence>
<dbReference type="NCBIfam" id="TIGR01297">
    <property type="entry name" value="CDF"/>
    <property type="match status" value="1"/>
</dbReference>
<dbReference type="GO" id="GO:0016020">
    <property type="term" value="C:membrane"/>
    <property type="evidence" value="ECO:0007669"/>
    <property type="project" value="UniProtKB-SubCell"/>
</dbReference>
<name>A0A1V2A659_9BACI</name>
<sequence>MVIIFFTGGNHHVENAYDDIKKGERGAWISIIAYLFLSTIKLTVGWIGASAALKADGLNNSTDIIASIAILIGLKIARKPPDENHRYGHFRAETVASLIAAFIMASVAIQVLISAGTSFFQANHETPDMITAWTAIFSAAIMYGVYMYNSRLAKKINSQSIMAAAQDNRADALVSIGAFIGIIGSRLGVEWLDTLTAFAVGLIIFKTAWGIFSEASLSLTDAFDLNKIRDIQYSVEKVPGVRGVPSIKARSHGNVTFVDVVILVDPDLNVVESHDITEYVEEALLQEHNIRATHIHIEPNGR</sequence>
<feature type="transmembrane region" description="Helical" evidence="7">
    <location>
        <begin position="27"/>
        <end position="49"/>
    </location>
</feature>
<dbReference type="SUPFAM" id="SSF160240">
    <property type="entry name" value="Cation efflux protein cytoplasmic domain-like"/>
    <property type="match status" value="1"/>
</dbReference>
<evidence type="ECO:0000256" key="7">
    <source>
        <dbReference type="SAM" id="Phobius"/>
    </source>
</evidence>
<dbReference type="Gene3D" id="3.30.70.1350">
    <property type="entry name" value="Cation efflux protein, cytoplasmic domain"/>
    <property type="match status" value="1"/>
</dbReference>
<dbReference type="Pfam" id="PF16916">
    <property type="entry name" value="ZT_dimer"/>
    <property type="match status" value="1"/>
</dbReference>
<feature type="transmembrane region" description="Helical" evidence="7">
    <location>
        <begin position="195"/>
        <end position="212"/>
    </location>
</feature>
<dbReference type="EMBL" id="MSFI01000020">
    <property type="protein sequence ID" value="OMP66495.1"/>
    <property type="molecule type" value="Genomic_DNA"/>
</dbReference>
<feature type="domain" description="Cation efflux protein cytoplasmic" evidence="9">
    <location>
        <begin position="227"/>
        <end position="299"/>
    </location>
</feature>
<organism evidence="10 11">
    <name type="scientific">Domibacillus epiphyticus</name>
    <dbReference type="NCBI Taxonomy" id="1714355"/>
    <lineage>
        <taxon>Bacteria</taxon>
        <taxon>Bacillati</taxon>
        <taxon>Bacillota</taxon>
        <taxon>Bacilli</taxon>
        <taxon>Bacillales</taxon>
        <taxon>Bacillaceae</taxon>
        <taxon>Domibacillus</taxon>
    </lineage>
</organism>
<feature type="transmembrane region" description="Helical" evidence="7">
    <location>
        <begin position="61"/>
        <end position="77"/>
    </location>
</feature>
<dbReference type="Gene3D" id="1.20.1510.10">
    <property type="entry name" value="Cation efflux protein transmembrane domain"/>
    <property type="match status" value="1"/>
</dbReference>
<feature type="domain" description="Cation efflux protein transmembrane" evidence="8">
    <location>
        <begin position="28"/>
        <end position="219"/>
    </location>
</feature>
<dbReference type="InterPro" id="IPR058533">
    <property type="entry name" value="Cation_efflux_TM"/>
</dbReference>
<evidence type="ECO:0000256" key="1">
    <source>
        <dbReference type="ARBA" id="ARBA00004141"/>
    </source>
</evidence>
<evidence type="ECO:0000256" key="2">
    <source>
        <dbReference type="ARBA" id="ARBA00008114"/>
    </source>
</evidence>